<dbReference type="eggNOG" id="KOG2532">
    <property type="taxonomic scope" value="Eukaryota"/>
</dbReference>
<dbReference type="InterPro" id="IPR011701">
    <property type="entry name" value="MFS"/>
</dbReference>
<comment type="catalytic activity">
    <reaction evidence="20">
        <text>D-glucuronate(out) + H(+)(out) = D-glucuronate(in) + H(+)(in)</text>
        <dbReference type="Rhea" id="RHEA:72591"/>
        <dbReference type="ChEBI" id="CHEBI:15378"/>
        <dbReference type="ChEBI" id="CHEBI:58720"/>
    </reaction>
    <physiologicalReaction direction="left-to-right" evidence="20">
        <dbReference type="Rhea" id="RHEA:72592"/>
    </physiologicalReaction>
</comment>
<dbReference type="FunFam" id="1.20.1250.20:FF:000067">
    <property type="entry name" value="sialin isoform X2"/>
    <property type="match status" value="1"/>
</dbReference>
<comment type="catalytic activity">
    <reaction evidence="19">
        <text>L-glutamate(out) = L-glutamate(in)</text>
        <dbReference type="Rhea" id="RHEA:66336"/>
        <dbReference type="ChEBI" id="CHEBI:29985"/>
    </reaction>
    <physiologicalReaction direction="left-to-right" evidence="19">
        <dbReference type="Rhea" id="RHEA:66337"/>
    </physiologicalReaction>
</comment>
<keyword evidence="6" id="KW-1003">Cell membrane</keyword>
<keyword evidence="9 27" id="KW-1133">Transmembrane helix</keyword>
<feature type="transmembrane region" description="Helical" evidence="27">
    <location>
        <begin position="121"/>
        <end position="141"/>
    </location>
</feature>
<evidence type="ECO:0000256" key="16">
    <source>
        <dbReference type="ARBA" id="ARBA00050554"/>
    </source>
</evidence>
<comment type="catalytic activity">
    <reaction evidence="15">
        <text>2 nitrate(out) + H(+)(out) = 2 nitrate(in) + H(+)(in)</text>
        <dbReference type="Rhea" id="RHEA:71539"/>
        <dbReference type="ChEBI" id="CHEBI:15378"/>
        <dbReference type="ChEBI" id="CHEBI:17632"/>
    </reaction>
    <physiologicalReaction direction="left-to-right" evidence="15">
        <dbReference type="Rhea" id="RHEA:71540"/>
    </physiologicalReaction>
</comment>
<proteinExistence type="predicted"/>
<dbReference type="GO" id="GO:0016323">
    <property type="term" value="C:basolateral plasma membrane"/>
    <property type="evidence" value="ECO:0007669"/>
    <property type="project" value="UniProtKB-SubCell"/>
</dbReference>
<dbReference type="OMA" id="ATIMFIW"/>
<evidence type="ECO:0000256" key="2">
    <source>
        <dbReference type="ARBA" id="ARBA00004554"/>
    </source>
</evidence>
<evidence type="ECO:0000313" key="29">
    <source>
        <dbReference type="Ensembl" id="ENSLACP00000017275.1"/>
    </source>
</evidence>
<dbReference type="Ensembl" id="ENSLACT00000017402.1">
    <property type="protein sequence ID" value="ENSLACP00000017275.1"/>
    <property type="gene ID" value="ENSLACG00000015216.1"/>
</dbReference>
<dbReference type="Proteomes" id="UP000008672">
    <property type="component" value="Unassembled WGS sequence"/>
</dbReference>
<evidence type="ECO:0000256" key="21">
    <source>
        <dbReference type="ARBA" id="ARBA00056891"/>
    </source>
</evidence>
<dbReference type="AlphaFoldDB" id="H3B5V4"/>
<feature type="transmembrane region" description="Helical" evidence="27">
    <location>
        <begin position="378"/>
        <end position="395"/>
    </location>
</feature>
<dbReference type="InterPro" id="IPR020846">
    <property type="entry name" value="MFS_dom"/>
</dbReference>
<dbReference type="EMBL" id="AFYH01052449">
    <property type="status" value="NOT_ANNOTATED_CDS"/>
    <property type="molecule type" value="Genomic_DNA"/>
</dbReference>
<evidence type="ECO:0000256" key="4">
    <source>
        <dbReference type="ARBA" id="ARBA00004656"/>
    </source>
</evidence>
<dbReference type="FunFam" id="1.20.1250.20:FF:000003">
    <property type="entry name" value="Solute carrier family 17 member 3"/>
    <property type="match status" value="1"/>
</dbReference>
<protein>
    <recommendedName>
        <fullName evidence="22">Sialin</fullName>
    </recommendedName>
    <alternativeName>
        <fullName evidence="25">H(+)/nitrate cotransporter</fullName>
    </alternativeName>
    <alternativeName>
        <fullName evidence="23">H(+)/sialic acid cotransporter</fullName>
    </alternativeName>
    <alternativeName>
        <fullName evidence="24">Vesicular excitatory amino acid transporter</fullName>
    </alternativeName>
</protein>
<evidence type="ECO:0000313" key="30">
    <source>
        <dbReference type="Proteomes" id="UP000008672"/>
    </source>
</evidence>
<feature type="transmembrane region" description="Helical" evidence="27">
    <location>
        <begin position="470"/>
        <end position="489"/>
    </location>
</feature>
<feature type="transmembrane region" description="Helical" evidence="27">
    <location>
        <begin position="436"/>
        <end position="458"/>
    </location>
</feature>
<dbReference type="GO" id="GO:0030672">
    <property type="term" value="C:synaptic vesicle membrane"/>
    <property type="evidence" value="ECO:0007669"/>
    <property type="project" value="UniProtKB-SubCell"/>
</dbReference>
<dbReference type="Gene3D" id="1.20.1250.20">
    <property type="entry name" value="MFS general substrate transporter like domains"/>
    <property type="match status" value="2"/>
</dbReference>
<dbReference type="PANTHER" id="PTHR11662:SF284">
    <property type="entry name" value="SMALL INTESTINE URATE EXPORTER-RELATED"/>
    <property type="match status" value="1"/>
</dbReference>
<dbReference type="GO" id="GO:0046942">
    <property type="term" value="P:carboxylic acid transport"/>
    <property type="evidence" value="ECO:0007669"/>
    <property type="project" value="UniProtKB-ARBA"/>
</dbReference>
<evidence type="ECO:0000256" key="13">
    <source>
        <dbReference type="ARBA" id="ARBA00023228"/>
    </source>
</evidence>
<comment type="catalytic activity">
    <reaction evidence="17">
        <text>N-acetylneuraminate(in) + H(+)(in) = N-acetylneuraminate(out) + H(+)(out)</text>
        <dbReference type="Rhea" id="RHEA:28987"/>
        <dbReference type="ChEBI" id="CHEBI:15378"/>
        <dbReference type="ChEBI" id="CHEBI:35418"/>
    </reaction>
    <physiologicalReaction direction="right-to-left" evidence="17">
        <dbReference type="Rhea" id="RHEA:28989"/>
    </physiologicalReaction>
</comment>
<feature type="transmembrane region" description="Helical" evidence="27">
    <location>
        <begin position="401"/>
        <end position="424"/>
    </location>
</feature>
<dbReference type="GO" id="GO:0015293">
    <property type="term" value="F:symporter activity"/>
    <property type="evidence" value="ECO:0007669"/>
    <property type="project" value="UniProtKB-KW"/>
</dbReference>
<name>H3B5V4_LATCH</name>
<keyword evidence="5" id="KW-0813">Transport</keyword>
<accession>H3B5V4</accession>
<evidence type="ECO:0000256" key="10">
    <source>
        <dbReference type="ARBA" id="ARBA00023018"/>
    </source>
</evidence>
<evidence type="ECO:0000256" key="19">
    <source>
        <dbReference type="ARBA" id="ARBA00051447"/>
    </source>
</evidence>
<evidence type="ECO:0000256" key="20">
    <source>
        <dbReference type="ARBA" id="ARBA00051612"/>
    </source>
</evidence>
<evidence type="ECO:0000256" key="11">
    <source>
        <dbReference type="ARBA" id="ARBA00023136"/>
    </source>
</evidence>
<evidence type="ECO:0000256" key="9">
    <source>
        <dbReference type="ARBA" id="ARBA00022989"/>
    </source>
</evidence>
<evidence type="ECO:0000256" key="8">
    <source>
        <dbReference type="ARBA" id="ARBA00022847"/>
    </source>
</evidence>
<evidence type="ECO:0000256" key="17">
    <source>
        <dbReference type="ARBA" id="ARBA00050625"/>
    </source>
</evidence>
<keyword evidence="8" id="KW-0769">Symport</keyword>
<evidence type="ECO:0000256" key="23">
    <source>
        <dbReference type="ARBA" id="ARBA00080244"/>
    </source>
</evidence>
<dbReference type="InterPro" id="IPR036259">
    <property type="entry name" value="MFS_trans_sf"/>
</dbReference>
<dbReference type="GO" id="GO:0005765">
    <property type="term" value="C:lysosomal membrane"/>
    <property type="evidence" value="ECO:0007669"/>
    <property type="project" value="UniProtKB-SubCell"/>
</dbReference>
<reference evidence="29" key="2">
    <citation type="submission" date="2025-08" db="UniProtKB">
        <authorList>
            <consortium name="Ensembl"/>
        </authorList>
    </citation>
    <scope>IDENTIFICATION</scope>
</reference>
<evidence type="ECO:0000256" key="25">
    <source>
        <dbReference type="ARBA" id="ARBA00081925"/>
    </source>
</evidence>
<dbReference type="InterPro" id="IPR050382">
    <property type="entry name" value="MFS_Na/Anion_cotransporter"/>
</dbReference>
<dbReference type="InParanoid" id="H3B5V4"/>
<comment type="subcellular location">
    <subcellularLocation>
        <location evidence="2">Basolateral cell membrane</location>
        <topology evidence="2">Multi-pass membrane protein</topology>
    </subcellularLocation>
    <subcellularLocation>
        <location evidence="3">Cytoplasmic vesicle</location>
        <location evidence="3">Secretory vesicle membrane</location>
        <topology evidence="3">Multi-pass membrane protein</topology>
    </subcellularLocation>
    <subcellularLocation>
        <location evidence="1">Cytoplasmic vesicle</location>
        <location evidence="1">Secretory vesicle</location>
        <location evidence="1">Synaptic vesicle membrane</location>
    </subcellularLocation>
    <subcellularLocation>
        <location evidence="4">Lysosome membrane</location>
    </subcellularLocation>
</comment>
<feature type="transmembrane region" description="Helical" evidence="27">
    <location>
        <begin position="148"/>
        <end position="168"/>
    </location>
</feature>
<dbReference type="STRING" id="7897.ENSLACP00000017275"/>
<dbReference type="GO" id="GO:0016324">
    <property type="term" value="C:apical plasma membrane"/>
    <property type="evidence" value="ECO:0007669"/>
    <property type="project" value="TreeGrafter"/>
</dbReference>
<dbReference type="Pfam" id="PF07690">
    <property type="entry name" value="MFS_1"/>
    <property type="match status" value="1"/>
</dbReference>
<dbReference type="GO" id="GO:0006820">
    <property type="term" value="P:monoatomic anion transport"/>
    <property type="evidence" value="ECO:0007669"/>
    <property type="project" value="TreeGrafter"/>
</dbReference>
<comment type="catalytic activity">
    <reaction evidence="18">
        <text>N-acetyl-L-aspartyl-L-glutamate(out) = N-acetyl-L-aspartyl-L-glutamate(in)</text>
        <dbReference type="Rhea" id="RHEA:72599"/>
        <dbReference type="ChEBI" id="CHEBI:76931"/>
    </reaction>
    <physiologicalReaction direction="left-to-right" evidence="18">
        <dbReference type="Rhea" id="RHEA:72600"/>
    </physiologicalReaction>
</comment>
<evidence type="ECO:0000256" key="24">
    <source>
        <dbReference type="ARBA" id="ARBA00081195"/>
    </source>
</evidence>
<keyword evidence="13" id="KW-0458">Lysosome</keyword>
<evidence type="ECO:0000256" key="22">
    <source>
        <dbReference type="ARBA" id="ARBA00069713"/>
    </source>
</evidence>
<dbReference type="HOGENOM" id="CLU_001265_5_0_1"/>
<reference evidence="29" key="3">
    <citation type="submission" date="2025-09" db="UniProtKB">
        <authorList>
            <consortium name="Ensembl"/>
        </authorList>
    </citation>
    <scope>IDENTIFICATION</scope>
</reference>
<feature type="compositionally biased region" description="Basic and acidic residues" evidence="26">
    <location>
        <begin position="17"/>
        <end position="26"/>
    </location>
</feature>
<evidence type="ECO:0000256" key="12">
    <source>
        <dbReference type="ARBA" id="ARBA00023180"/>
    </source>
</evidence>
<feature type="transmembrane region" description="Helical" evidence="27">
    <location>
        <begin position="239"/>
        <end position="259"/>
    </location>
</feature>
<evidence type="ECO:0000256" key="15">
    <source>
        <dbReference type="ARBA" id="ARBA00050101"/>
    </source>
</evidence>
<feature type="region of interest" description="Disordered" evidence="26">
    <location>
        <begin position="1"/>
        <end position="26"/>
    </location>
</feature>
<dbReference type="EMBL" id="AFYH01052448">
    <property type="status" value="NOT_ANNOTATED_CDS"/>
    <property type="molecule type" value="Genomic_DNA"/>
</dbReference>
<feature type="domain" description="Major facilitator superfamily (MFS) profile" evidence="28">
    <location>
        <begin position="51"/>
        <end position="494"/>
    </location>
</feature>
<organism evidence="29 30">
    <name type="scientific">Latimeria chalumnae</name>
    <name type="common">Coelacanth</name>
    <dbReference type="NCBI Taxonomy" id="7897"/>
    <lineage>
        <taxon>Eukaryota</taxon>
        <taxon>Metazoa</taxon>
        <taxon>Chordata</taxon>
        <taxon>Craniata</taxon>
        <taxon>Vertebrata</taxon>
        <taxon>Euteleostomi</taxon>
        <taxon>Coelacanthiformes</taxon>
        <taxon>Coelacanthidae</taxon>
        <taxon>Latimeria</taxon>
    </lineage>
</organism>
<dbReference type="Bgee" id="ENSLACG00000015216">
    <property type="expression patterns" value="Expressed in pelvic fin"/>
</dbReference>
<comment type="function">
    <text evidence="21">Receptor for CM101, a polysaccharide produced by group B Streptococcus with antipathoangiogenic properties.</text>
</comment>
<evidence type="ECO:0000256" key="6">
    <source>
        <dbReference type="ARBA" id="ARBA00022475"/>
    </source>
</evidence>
<dbReference type="PANTHER" id="PTHR11662">
    <property type="entry name" value="SOLUTE CARRIER FAMILY 17"/>
    <property type="match status" value="1"/>
</dbReference>
<keyword evidence="12" id="KW-0325">Glycoprotein</keyword>
<comment type="catalytic activity">
    <reaction evidence="16">
        <text>L-aspartate(out) = L-aspartate(in)</text>
        <dbReference type="Rhea" id="RHEA:66332"/>
        <dbReference type="ChEBI" id="CHEBI:29991"/>
    </reaction>
    <physiologicalReaction direction="left-to-right" evidence="16">
        <dbReference type="Rhea" id="RHEA:66333"/>
    </physiologicalReaction>
</comment>
<evidence type="ECO:0000256" key="3">
    <source>
        <dbReference type="ARBA" id="ARBA00004638"/>
    </source>
</evidence>
<keyword evidence="11 27" id="KW-0472">Membrane</keyword>
<evidence type="ECO:0000256" key="14">
    <source>
        <dbReference type="ARBA" id="ARBA00023329"/>
    </source>
</evidence>
<dbReference type="GeneTree" id="ENSGT00940000166232"/>
<evidence type="ECO:0000259" key="28">
    <source>
        <dbReference type="PROSITE" id="PS50850"/>
    </source>
</evidence>
<feature type="transmembrane region" description="Helical" evidence="27">
    <location>
        <begin position="53"/>
        <end position="74"/>
    </location>
</feature>
<reference evidence="30" key="1">
    <citation type="submission" date="2011-08" db="EMBL/GenBank/DDBJ databases">
        <title>The draft genome of Latimeria chalumnae.</title>
        <authorList>
            <person name="Di Palma F."/>
            <person name="Alfoldi J."/>
            <person name="Johnson J."/>
            <person name="Berlin A."/>
            <person name="Gnerre S."/>
            <person name="Jaffe D."/>
            <person name="MacCallum I."/>
            <person name="Young S."/>
            <person name="Walker B.J."/>
            <person name="Lander E."/>
            <person name="Lindblad-Toh K."/>
        </authorList>
    </citation>
    <scope>NUCLEOTIDE SEQUENCE [LARGE SCALE GENOMIC DNA]</scope>
    <source>
        <strain evidence="30">Wild caught</strain>
    </source>
</reference>
<evidence type="ECO:0000256" key="26">
    <source>
        <dbReference type="SAM" id="MobiDB-lite"/>
    </source>
</evidence>
<keyword evidence="10" id="KW-0770">Synapse</keyword>
<sequence>MAVHCGQSLSTTPVDYSKSDSDDNEIRPLIGHEEHKKAPECCSARQNLAQLMFWGFSIAYMLRVNLSVAMVVMVNSTAQSDHTNGSSEICPDHPGLQTNASNSDFPAGIHVYNWSSKTQGIILSSFFYGYIITQVPGGYLAGRFGGKLLLGIGILCTAILTLLTPLAADLGVPYLITLRALEGFGEGVTFPAMNTMWAKWAPPLERSKLMTFSGAGCQFGTFVALPLTGSICHYLGWPYVFYIFGAAGCVWSVFWFCLVSDEPNTHPRISALEREYIVSSIGNQGSSHGWSIPLLSILKSLPLWAIVVAHFSCNWSFYTLLTSLPTYMSDILRFDIKENGFLSALPYLGSWLASILSGQLADFLRARNVFSTCTVRKIFTVLGMLMPAIFLVATADIGCNYIIAVAFLTISSTLAGLSSAGFCINHIDIAPRYAGVLLGITNSFGTIPGITAPTVVGLLTGQHTLPGWRIVFYISAAINVFGMLVYTLLADGTVQDWAQTDMESNTNASF</sequence>
<evidence type="ECO:0000256" key="27">
    <source>
        <dbReference type="SAM" id="Phobius"/>
    </source>
</evidence>
<evidence type="ECO:0000256" key="5">
    <source>
        <dbReference type="ARBA" id="ARBA00022448"/>
    </source>
</evidence>
<dbReference type="PROSITE" id="PS50850">
    <property type="entry name" value="MFS"/>
    <property type="match status" value="1"/>
</dbReference>
<dbReference type="SUPFAM" id="SSF103473">
    <property type="entry name" value="MFS general substrate transporter"/>
    <property type="match status" value="1"/>
</dbReference>
<keyword evidence="14" id="KW-0968">Cytoplasmic vesicle</keyword>
<keyword evidence="30" id="KW-1185">Reference proteome</keyword>
<evidence type="ECO:0000256" key="1">
    <source>
        <dbReference type="ARBA" id="ARBA00004432"/>
    </source>
</evidence>
<keyword evidence="7 27" id="KW-0812">Transmembrane</keyword>
<gene>
    <name evidence="29" type="primary">LOC102353631</name>
</gene>
<evidence type="ECO:0000256" key="18">
    <source>
        <dbReference type="ARBA" id="ARBA00051403"/>
    </source>
</evidence>
<evidence type="ECO:0000256" key="7">
    <source>
        <dbReference type="ARBA" id="ARBA00022692"/>
    </source>
</evidence>